<dbReference type="SMART" id="SM01413">
    <property type="entry name" value="Ribosomal_S19e"/>
    <property type="match status" value="1"/>
</dbReference>
<keyword evidence="3" id="KW-0687">Ribonucleoprotein</keyword>
<dbReference type="EMBL" id="CAJHUB010000754">
    <property type="protein sequence ID" value="CAD7682979.1"/>
    <property type="molecule type" value="Genomic_DNA"/>
</dbReference>
<evidence type="ECO:0000256" key="2">
    <source>
        <dbReference type="ARBA" id="ARBA00022980"/>
    </source>
</evidence>
<dbReference type="PANTHER" id="PTHR11710">
    <property type="entry name" value="40S RIBOSOMAL PROTEIN S19"/>
    <property type="match status" value="1"/>
</dbReference>
<name>A0A811Z7A9_NYCPR</name>
<dbReference type="InterPro" id="IPR001266">
    <property type="entry name" value="Ribosomal_eS19"/>
</dbReference>
<dbReference type="InterPro" id="IPR036388">
    <property type="entry name" value="WH-like_DNA-bd_sf"/>
</dbReference>
<evidence type="ECO:0000256" key="3">
    <source>
        <dbReference type="ARBA" id="ARBA00023274"/>
    </source>
</evidence>
<dbReference type="SUPFAM" id="SSF46785">
    <property type="entry name" value="Winged helix' DNA-binding domain"/>
    <property type="match status" value="1"/>
</dbReference>
<evidence type="ECO:0000256" key="1">
    <source>
        <dbReference type="ARBA" id="ARBA00010014"/>
    </source>
</evidence>
<dbReference type="GO" id="GO:0003735">
    <property type="term" value="F:structural constituent of ribosome"/>
    <property type="evidence" value="ECO:0007669"/>
    <property type="project" value="InterPro"/>
</dbReference>
<comment type="caution">
    <text evidence="4">The sequence shown here is derived from an EMBL/GenBank/DDBJ whole genome shotgun (WGS) entry which is preliminary data.</text>
</comment>
<accession>A0A811Z7A9</accession>
<keyword evidence="5" id="KW-1185">Reference proteome</keyword>
<dbReference type="Pfam" id="PF01090">
    <property type="entry name" value="Ribosomal_S19e"/>
    <property type="match status" value="1"/>
</dbReference>
<dbReference type="AlphaFoldDB" id="A0A811Z7A9"/>
<gene>
    <name evidence="4" type="ORF">NYPRO_LOCUS15771</name>
</gene>
<dbReference type="Proteomes" id="UP000645828">
    <property type="component" value="Unassembled WGS sequence"/>
</dbReference>
<evidence type="ECO:0000313" key="4">
    <source>
        <dbReference type="EMBL" id="CAD7682979.1"/>
    </source>
</evidence>
<dbReference type="PANTHER" id="PTHR11710:SF31">
    <property type="entry name" value="SMALL RIBOSOMAL SUBUNIT PROTEIN ES19"/>
    <property type="match status" value="1"/>
</dbReference>
<dbReference type="GO" id="GO:0000028">
    <property type="term" value="P:ribosomal small subunit assembly"/>
    <property type="evidence" value="ECO:0007669"/>
    <property type="project" value="TreeGrafter"/>
</dbReference>
<dbReference type="GO" id="GO:0006412">
    <property type="term" value="P:translation"/>
    <property type="evidence" value="ECO:0007669"/>
    <property type="project" value="InterPro"/>
</dbReference>
<dbReference type="InterPro" id="IPR036390">
    <property type="entry name" value="WH_DNA-bd_sf"/>
</dbReference>
<proteinExistence type="inferred from homology"/>
<keyword evidence="2" id="KW-0689">Ribosomal protein</keyword>
<sequence>MIPGVTVKDMSQQEFVRALEPLSKLDTVKLAKHKELAPYNENWLYTRAASTARHLYLWGGAGGDAAGSERYYGSCNSNLNQAKKKRH</sequence>
<dbReference type="GO" id="GO:0022627">
    <property type="term" value="C:cytosolic small ribosomal subunit"/>
    <property type="evidence" value="ECO:0007669"/>
    <property type="project" value="TreeGrafter"/>
</dbReference>
<organism evidence="4 5">
    <name type="scientific">Nyctereutes procyonoides</name>
    <name type="common">Raccoon dog</name>
    <name type="synonym">Canis procyonoides</name>
    <dbReference type="NCBI Taxonomy" id="34880"/>
    <lineage>
        <taxon>Eukaryota</taxon>
        <taxon>Metazoa</taxon>
        <taxon>Chordata</taxon>
        <taxon>Craniata</taxon>
        <taxon>Vertebrata</taxon>
        <taxon>Euteleostomi</taxon>
        <taxon>Mammalia</taxon>
        <taxon>Eutheria</taxon>
        <taxon>Laurasiatheria</taxon>
        <taxon>Carnivora</taxon>
        <taxon>Caniformia</taxon>
        <taxon>Canidae</taxon>
        <taxon>Nyctereutes</taxon>
    </lineage>
</organism>
<dbReference type="GO" id="GO:0003723">
    <property type="term" value="F:RNA binding"/>
    <property type="evidence" value="ECO:0007669"/>
    <property type="project" value="TreeGrafter"/>
</dbReference>
<protein>
    <submittedName>
        <fullName evidence="4">(raccoon dog) hypothetical protein</fullName>
    </submittedName>
</protein>
<comment type="similarity">
    <text evidence="1">Belongs to the eukaryotic ribosomal protein eS19 family.</text>
</comment>
<reference evidence="4" key="1">
    <citation type="submission" date="2020-12" db="EMBL/GenBank/DDBJ databases">
        <authorList>
            <consortium name="Molecular Ecology Group"/>
        </authorList>
    </citation>
    <scope>NUCLEOTIDE SEQUENCE</scope>
    <source>
        <strain evidence="4">TBG_1078</strain>
    </source>
</reference>
<dbReference type="Gene3D" id="1.10.10.10">
    <property type="entry name" value="Winged helix-like DNA-binding domain superfamily/Winged helix DNA-binding domain"/>
    <property type="match status" value="1"/>
</dbReference>
<evidence type="ECO:0000313" key="5">
    <source>
        <dbReference type="Proteomes" id="UP000645828"/>
    </source>
</evidence>